<organism evidence="1 2">
    <name type="scientific">Gemmata massiliana</name>
    <dbReference type="NCBI Taxonomy" id="1210884"/>
    <lineage>
        <taxon>Bacteria</taxon>
        <taxon>Pseudomonadati</taxon>
        <taxon>Planctomycetota</taxon>
        <taxon>Planctomycetia</taxon>
        <taxon>Gemmatales</taxon>
        <taxon>Gemmataceae</taxon>
        <taxon>Gemmata</taxon>
    </lineage>
</organism>
<name>A0A6P2CRA0_9BACT</name>
<keyword evidence="2" id="KW-1185">Reference proteome</keyword>
<dbReference type="RefSeq" id="WP_052550093.1">
    <property type="nucleotide sequence ID" value="NZ_LR593886.1"/>
</dbReference>
<dbReference type="EMBL" id="LR593886">
    <property type="protein sequence ID" value="VTR90846.1"/>
    <property type="molecule type" value="Genomic_DNA"/>
</dbReference>
<gene>
    <name evidence="1" type="ORF">SOIL9_68680</name>
</gene>
<evidence type="ECO:0000313" key="2">
    <source>
        <dbReference type="Proteomes" id="UP000464178"/>
    </source>
</evidence>
<dbReference type="AlphaFoldDB" id="A0A6P2CRA0"/>
<accession>A0A6P2CRA0</accession>
<sequence length="303" mass="33489">MNNVRLFLVALALSPAVGCEWMKSQGIGPIKPAGKGGELAQVAPEQLVKYLNDGADRFQSITDADVRVTARDHNIPMPPLRGGLTASQPRNFRMVGDAMVAAKVDLGSNDQQFWVYAKVTAKEMFVAASHTDFNEGRAKIPGDLPFEPEWVMQAFGMAHFPPAGAPAPDYKVKVDSKARTYTLYWNAVTPNKVPVIKEVVFDGDAAAGNKPQVKKHAVYNMKNKLICSAEIKEAKTVPVGDSVVQYPTKVLLRWEEQKFEMELEISNAKINQPLSPTDVQKYFARPTQYGQPVDLARYDLLPK</sequence>
<proteinExistence type="predicted"/>
<protein>
    <submittedName>
        <fullName evidence="1">Uncharacterized protein</fullName>
    </submittedName>
</protein>
<evidence type="ECO:0000313" key="1">
    <source>
        <dbReference type="EMBL" id="VTR90846.1"/>
    </source>
</evidence>
<reference evidence="1 2" key="1">
    <citation type="submission" date="2019-05" db="EMBL/GenBank/DDBJ databases">
        <authorList>
            <consortium name="Science for Life Laboratories"/>
        </authorList>
    </citation>
    <scope>NUCLEOTIDE SEQUENCE [LARGE SCALE GENOMIC DNA]</scope>
    <source>
        <strain evidence="1">Soil9</strain>
    </source>
</reference>
<dbReference type="Proteomes" id="UP000464178">
    <property type="component" value="Chromosome"/>
</dbReference>
<dbReference type="KEGG" id="gms:SOIL9_68680"/>